<comment type="caution">
    <text evidence="2">The sequence shown here is derived from an EMBL/GenBank/DDBJ whole genome shotgun (WGS) entry which is preliminary data.</text>
</comment>
<dbReference type="Proteomes" id="UP000539313">
    <property type="component" value="Unassembled WGS sequence"/>
</dbReference>
<evidence type="ECO:0000313" key="3">
    <source>
        <dbReference type="Proteomes" id="UP000539313"/>
    </source>
</evidence>
<reference evidence="2 3" key="1">
    <citation type="submission" date="2020-08" db="EMBL/GenBank/DDBJ databases">
        <title>Sequencing the genomes of 1000 actinobacteria strains.</title>
        <authorList>
            <person name="Klenk H.-P."/>
        </authorList>
    </citation>
    <scope>NUCLEOTIDE SEQUENCE [LARGE SCALE GENOMIC DNA]</scope>
    <source>
        <strain evidence="2 3">DSM 45823</strain>
    </source>
</reference>
<evidence type="ECO:0000313" key="2">
    <source>
        <dbReference type="EMBL" id="MBA9004557.1"/>
    </source>
</evidence>
<name>A0A7W3MZ46_9ACTN</name>
<feature type="transmembrane region" description="Helical" evidence="1">
    <location>
        <begin position="25"/>
        <end position="45"/>
    </location>
</feature>
<keyword evidence="1" id="KW-1133">Transmembrane helix</keyword>
<gene>
    <name evidence="2" type="ORF">HNR21_003439</name>
</gene>
<dbReference type="AlphaFoldDB" id="A0A7W3MZ46"/>
<evidence type="ECO:0000256" key="1">
    <source>
        <dbReference type="SAM" id="Phobius"/>
    </source>
</evidence>
<keyword evidence="1" id="KW-0812">Transmembrane</keyword>
<proteinExistence type="predicted"/>
<protein>
    <submittedName>
        <fullName evidence="2">Uncharacterized protein</fullName>
    </submittedName>
</protein>
<sequence length="81" mass="8207">MSAVAAAAGGLGASALNGPVPVVVVLVAGLSGVVIPFAVGIAWALQDIRAQQRIIIAQLETQARLMHHAARLAADVVDDSR</sequence>
<dbReference type="RefSeq" id="WP_182705980.1">
    <property type="nucleotide sequence ID" value="NZ_JACJII010000001.1"/>
</dbReference>
<accession>A0A7W3MZ46</accession>
<keyword evidence="1" id="KW-0472">Membrane</keyword>
<organism evidence="2 3">
    <name type="scientific">Thermomonospora cellulosilytica</name>
    <dbReference type="NCBI Taxonomy" id="1411118"/>
    <lineage>
        <taxon>Bacteria</taxon>
        <taxon>Bacillati</taxon>
        <taxon>Actinomycetota</taxon>
        <taxon>Actinomycetes</taxon>
        <taxon>Streptosporangiales</taxon>
        <taxon>Thermomonosporaceae</taxon>
        <taxon>Thermomonospora</taxon>
    </lineage>
</organism>
<dbReference type="EMBL" id="JACJII010000001">
    <property type="protein sequence ID" value="MBA9004557.1"/>
    <property type="molecule type" value="Genomic_DNA"/>
</dbReference>
<keyword evidence="3" id="KW-1185">Reference proteome</keyword>